<comment type="caution">
    <text evidence="3">Lacks conserved residue(s) required for the propagation of feature annotation.</text>
</comment>
<evidence type="ECO:0000256" key="3">
    <source>
        <dbReference type="PROSITE-ProRule" id="PRU00169"/>
    </source>
</evidence>
<dbReference type="Proteomes" id="UP001336314">
    <property type="component" value="Unassembled WGS sequence"/>
</dbReference>
<sequence length="425" mass="47775">MRALIIEPSPTYQRILSRMLESYDFDISFVDTATAGFRAMRAHSFQFVCVAMYLADLTGIEFCQQVRADEQASDLPIFIVTSESNPELLSSALAAGATDIIRKDDLPRLEEALHSLIPLGPFRYNISGKALYLEDSLTVAKATDAKLKRLGLSMDHAFSIKQALELLQHNKYELIMTDIVLQDNETGIDFIKQLRSEARFQQTPILAVTSLESINRRILALQSGANDYISKPVLDEELFARINNLISANRLVDQLTRERQRLLELATKDHLTGLYNRHFMGEVAKRRFAEASKQQLPLSLLVIDIDHFKQVNDQHGHHVGDKVLKRLAEALREQFSEQDCIARFGGEEFVVLLHQCSLAVATTQAQQLCERLHQLKPEGVATSVSIGVTSLNPAQTEYFDEVFARADKALYQAKQNGRNQVVSAS</sequence>
<dbReference type="SUPFAM" id="SSF55073">
    <property type="entry name" value="Nucleotide cyclase"/>
    <property type="match status" value="1"/>
</dbReference>
<keyword evidence="6" id="KW-0808">Transferase</keyword>
<dbReference type="PROSITE" id="PS50110">
    <property type="entry name" value="RESPONSE_REGULATORY"/>
    <property type="match status" value="2"/>
</dbReference>
<dbReference type="InterPro" id="IPR043128">
    <property type="entry name" value="Rev_trsase/Diguanyl_cyclase"/>
</dbReference>
<evidence type="ECO:0000313" key="7">
    <source>
        <dbReference type="Proteomes" id="UP001336314"/>
    </source>
</evidence>
<keyword evidence="6" id="KW-0548">Nucleotidyltransferase</keyword>
<reference evidence="6 7" key="1">
    <citation type="submission" date="2023-07" db="EMBL/GenBank/DDBJ databases">
        <title>Alkalimonas sp., MEB108 novel, alkaliphilic bacterium isolated from Lonar Lake, India.</title>
        <authorList>
            <person name="Joshi A."/>
            <person name="Thite S."/>
        </authorList>
    </citation>
    <scope>NUCLEOTIDE SEQUENCE [LARGE SCALE GENOMIC DNA]</scope>
    <source>
        <strain evidence="6 7">MEB108</strain>
    </source>
</reference>
<dbReference type="NCBIfam" id="TIGR00254">
    <property type="entry name" value="GGDEF"/>
    <property type="match status" value="1"/>
</dbReference>
<feature type="domain" description="GGDEF" evidence="5">
    <location>
        <begin position="296"/>
        <end position="425"/>
    </location>
</feature>
<organism evidence="6 7">
    <name type="scientific">Alkalimonas cellulosilytica</name>
    <dbReference type="NCBI Taxonomy" id="3058395"/>
    <lineage>
        <taxon>Bacteria</taxon>
        <taxon>Pseudomonadati</taxon>
        <taxon>Pseudomonadota</taxon>
        <taxon>Gammaproteobacteria</taxon>
        <taxon>Alkalimonas</taxon>
    </lineage>
</organism>
<dbReference type="CDD" id="cd00156">
    <property type="entry name" value="REC"/>
    <property type="match status" value="2"/>
</dbReference>
<dbReference type="PANTHER" id="PTHR45138:SF9">
    <property type="entry name" value="DIGUANYLATE CYCLASE DGCM-RELATED"/>
    <property type="match status" value="1"/>
</dbReference>
<dbReference type="SUPFAM" id="SSF52172">
    <property type="entry name" value="CheY-like"/>
    <property type="match status" value="2"/>
</dbReference>
<dbReference type="Gene3D" id="3.30.70.270">
    <property type="match status" value="1"/>
</dbReference>
<dbReference type="EMBL" id="JAUHLI010000012">
    <property type="protein sequence ID" value="MEE2002391.1"/>
    <property type="molecule type" value="Genomic_DNA"/>
</dbReference>
<dbReference type="InterPro" id="IPR000160">
    <property type="entry name" value="GGDEF_dom"/>
</dbReference>
<dbReference type="CDD" id="cd01949">
    <property type="entry name" value="GGDEF"/>
    <property type="match status" value="1"/>
</dbReference>
<dbReference type="InterPro" id="IPR011006">
    <property type="entry name" value="CheY-like_superfamily"/>
</dbReference>
<evidence type="ECO:0000259" key="5">
    <source>
        <dbReference type="PROSITE" id="PS50887"/>
    </source>
</evidence>
<evidence type="ECO:0000256" key="2">
    <source>
        <dbReference type="ARBA" id="ARBA00034247"/>
    </source>
</evidence>
<dbReference type="EC" id="2.7.7.65" evidence="1"/>
<evidence type="ECO:0000256" key="1">
    <source>
        <dbReference type="ARBA" id="ARBA00012528"/>
    </source>
</evidence>
<dbReference type="SMART" id="SM00267">
    <property type="entry name" value="GGDEF"/>
    <property type="match status" value="1"/>
</dbReference>
<gene>
    <name evidence="6" type="ORF">QWY20_13085</name>
</gene>
<dbReference type="Pfam" id="PF00990">
    <property type="entry name" value="GGDEF"/>
    <property type="match status" value="1"/>
</dbReference>
<dbReference type="PROSITE" id="PS50887">
    <property type="entry name" value="GGDEF"/>
    <property type="match status" value="1"/>
</dbReference>
<keyword evidence="3" id="KW-0597">Phosphoprotein</keyword>
<dbReference type="Pfam" id="PF00072">
    <property type="entry name" value="Response_reg"/>
    <property type="match status" value="2"/>
</dbReference>
<feature type="modified residue" description="4-aspartylphosphate" evidence="3">
    <location>
        <position position="178"/>
    </location>
</feature>
<dbReference type="InterPro" id="IPR029787">
    <property type="entry name" value="Nucleotide_cyclase"/>
</dbReference>
<comment type="catalytic activity">
    <reaction evidence="2">
        <text>2 GTP = 3',3'-c-di-GMP + 2 diphosphate</text>
        <dbReference type="Rhea" id="RHEA:24898"/>
        <dbReference type="ChEBI" id="CHEBI:33019"/>
        <dbReference type="ChEBI" id="CHEBI:37565"/>
        <dbReference type="ChEBI" id="CHEBI:58805"/>
        <dbReference type="EC" id="2.7.7.65"/>
    </reaction>
</comment>
<dbReference type="InterPro" id="IPR001789">
    <property type="entry name" value="Sig_transdc_resp-reg_receiver"/>
</dbReference>
<feature type="domain" description="Response regulatory" evidence="4">
    <location>
        <begin position="129"/>
        <end position="246"/>
    </location>
</feature>
<name>A0ABU7J791_9GAMM</name>
<accession>A0ABU7J791</accession>
<dbReference type="GO" id="GO:0052621">
    <property type="term" value="F:diguanylate cyclase activity"/>
    <property type="evidence" value="ECO:0007669"/>
    <property type="project" value="UniProtKB-EC"/>
</dbReference>
<comment type="caution">
    <text evidence="6">The sequence shown here is derived from an EMBL/GenBank/DDBJ whole genome shotgun (WGS) entry which is preliminary data.</text>
</comment>
<dbReference type="InterPro" id="IPR050469">
    <property type="entry name" value="Diguanylate_Cyclase"/>
</dbReference>
<evidence type="ECO:0000313" key="6">
    <source>
        <dbReference type="EMBL" id="MEE2002391.1"/>
    </source>
</evidence>
<dbReference type="Gene3D" id="3.40.50.2300">
    <property type="match status" value="2"/>
</dbReference>
<protein>
    <recommendedName>
        <fullName evidence="1">diguanylate cyclase</fullName>
        <ecNumber evidence="1">2.7.7.65</ecNumber>
    </recommendedName>
</protein>
<proteinExistence type="predicted"/>
<keyword evidence="7" id="KW-1185">Reference proteome</keyword>
<dbReference type="SMART" id="SM00448">
    <property type="entry name" value="REC"/>
    <property type="match status" value="2"/>
</dbReference>
<evidence type="ECO:0000259" key="4">
    <source>
        <dbReference type="PROSITE" id="PS50110"/>
    </source>
</evidence>
<dbReference type="PANTHER" id="PTHR45138">
    <property type="entry name" value="REGULATORY COMPONENTS OF SENSORY TRANSDUCTION SYSTEM"/>
    <property type="match status" value="1"/>
</dbReference>
<dbReference type="RefSeq" id="WP_330129456.1">
    <property type="nucleotide sequence ID" value="NZ_JAUHLI010000012.1"/>
</dbReference>
<feature type="domain" description="Response regulatory" evidence="4">
    <location>
        <begin position="2"/>
        <end position="118"/>
    </location>
</feature>